<keyword evidence="2" id="KW-0813">Transport</keyword>
<dbReference type="AlphaFoldDB" id="A0A5C8P6B1"/>
<gene>
    <name evidence="7" type="ORF">FHP25_39950</name>
</gene>
<reference evidence="7 8" key="1">
    <citation type="submission" date="2019-06" db="EMBL/GenBank/DDBJ databases">
        <title>New taxonomy in bacterial strain CC-CFT640, isolated from vineyard.</title>
        <authorList>
            <person name="Lin S.-Y."/>
            <person name="Tsai C.-F."/>
            <person name="Young C.-C."/>
        </authorList>
    </citation>
    <scope>NUCLEOTIDE SEQUENCE [LARGE SCALE GENOMIC DNA]</scope>
    <source>
        <strain evidence="7 8">CC-CFT640</strain>
    </source>
</reference>
<feature type="region of interest" description="Disordered" evidence="6">
    <location>
        <begin position="44"/>
        <end position="112"/>
    </location>
</feature>
<keyword evidence="3" id="KW-0812">Transmembrane</keyword>
<dbReference type="Pfam" id="PF00375">
    <property type="entry name" value="SDF"/>
    <property type="match status" value="1"/>
</dbReference>
<protein>
    <submittedName>
        <fullName evidence="7">Cation:dicarboxylase symporter family transporter</fullName>
    </submittedName>
</protein>
<dbReference type="EMBL" id="VDUZ01000095">
    <property type="protein sequence ID" value="TXL69217.1"/>
    <property type="molecule type" value="Genomic_DNA"/>
</dbReference>
<organism evidence="7 8">
    <name type="scientific">Vineibacter terrae</name>
    <dbReference type="NCBI Taxonomy" id="2586908"/>
    <lineage>
        <taxon>Bacteria</taxon>
        <taxon>Pseudomonadati</taxon>
        <taxon>Pseudomonadota</taxon>
        <taxon>Alphaproteobacteria</taxon>
        <taxon>Hyphomicrobiales</taxon>
        <taxon>Vineibacter</taxon>
    </lineage>
</organism>
<proteinExistence type="predicted"/>
<dbReference type="Gene3D" id="1.10.3860.10">
    <property type="entry name" value="Sodium:dicarboxylate symporter"/>
    <property type="match status" value="1"/>
</dbReference>
<dbReference type="Proteomes" id="UP000321638">
    <property type="component" value="Unassembled WGS sequence"/>
</dbReference>
<dbReference type="InterPro" id="IPR001991">
    <property type="entry name" value="Na-dicarboxylate_symporter"/>
</dbReference>
<comment type="subcellular location">
    <subcellularLocation>
        <location evidence="1">Membrane</location>
        <topology evidence="1">Multi-pass membrane protein</topology>
    </subcellularLocation>
</comment>
<keyword evidence="5" id="KW-0472">Membrane</keyword>
<dbReference type="GO" id="GO:0016020">
    <property type="term" value="C:membrane"/>
    <property type="evidence" value="ECO:0007669"/>
    <property type="project" value="UniProtKB-SubCell"/>
</dbReference>
<evidence type="ECO:0000256" key="5">
    <source>
        <dbReference type="ARBA" id="ARBA00023136"/>
    </source>
</evidence>
<accession>A0A5C8P6B1</accession>
<dbReference type="SUPFAM" id="SSF118215">
    <property type="entry name" value="Proton glutamate symport protein"/>
    <property type="match status" value="1"/>
</dbReference>
<evidence type="ECO:0000256" key="6">
    <source>
        <dbReference type="SAM" id="MobiDB-lite"/>
    </source>
</evidence>
<dbReference type="InterPro" id="IPR036458">
    <property type="entry name" value="Na:dicarbo_symporter_sf"/>
</dbReference>
<evidence type="ECO:0000256" key="4">
    <source>
        <dbReference type="ARBA" id="ARBA00022989"/>
    </source>
</evidence>
<evidence type="ECO:0000313" key="7">
    <source>
        <dbReference type="EMBL" id="TXL69217.1"/>
    </source>
</evidence>
<dbReference type="OrthoDB" id="9766690at2"/>
<name>A0A5C8P6B1_9HYPH</name>
<feature type="compositionally biased region" description="Basic and acidic residues" evidence="6">
    <location>
        <begin position="52"/>
        <end position="72"/>
    </location>
</feature>
<evidence type="ECO:0000313" key="8">
    <source>
        <dbReference type="Proteomes" id="UP000321638"/>
    </source>
</evidence>
<dbReference type="GO" id="GO:0015293">
    <property type="term" value="F:symporter activity"/>
    <property type="evidence" value="ECO:0007669"/>
    <property type="project" value="InterPro"/>
</dbReference>
<sequence>MLIAPIIFCTVVHGIASMEDMKKVGRVGTKALLYFEVVTTRPVHVGSAGPHQPDRQRRRDRGRLELGERARQDAAAPAAQPGRRRHRPGGRAAARVIAAPCSPPAAPRLHIA</sequence>
<evidence type="ECO:0000256" key="3">
    <source>
        <dbReference type="ARBA" id="ARBA00022692"/>
    </source>
</evidence>
<keyword evidence="4" id="KW-1133">Transmembrane helix</keyword>
<evidence type="ECO:0000256" key="1">
    <source>
        <dbReference type="ARBA" id="ARBA00004141"/>
    </source>
</evidence>
<comment type="caution">
    <text evidence="7">The sequence shown here is derived from an EMBL/GenBank/DDBJ whole genome shotgun (WGS) entry which is preliminary data.</text>
</comment>
<evidence type="ECO:0000256" key="2">
    <source>
        <dbReference type="ARBA" id="ARBA00022448"/>
    </source>
</evidence>
<keyword evidence="8" id="KW-1185">Reference proteome</keyword>